<dbReference type="AlphaFoldDB" id="A0A9P8IWX5"/>
<reference evidence="6" key="1">
    <citation type="journal article" date="2021" name="J Fungi (Basel)">
        <title>Virulence traits and population genomics of the black yeast Aureobasidium melanogenum.</title>
        <authorList>
            <person name="Cernosa A."/>
            <person name="Sun X."/>
            <person name="Gostincar C."/>
            <person name="Fang C."/>
            <person name="Gunde-Cimerman N."/>
            <person name="Song Z."/>
        </authorList>
    </citation>
    <scope>NUCLEOTIDE SEQUENCE</scope>
    <source>
        <strain evidence="6">EXF-9911</strain>
    </source>
</reference>
<dbReference type="SMART" id="SM00647">
    <property type="entry name" value="IBR"/>
    <property type="match status" value="1"/>
</dbReference>
<organism evidence="6 7">
    <name type="scientific">Aureobasidium melanogenum</name>
    <name type="common">Aureobasidium pullulans var. melanogenum</name>
    <dbReference type="NCBI Taxonomy" id="46634"/>
    <lineage>
        <taxon>Eukaryota</taxon>
        <taxon>Fungi</taxon>
        <taxon>Dikarya</taxon>
        <taxon>Ascomycota</taxon>
        <taxon>Pezizomycotina</taxon>
        <taxon>Dothideomycetes</taxon>
        <taxon>Dothideomycetidae</taxon>
        <taxon>Dothideales</taxon>
        <taxon>Saccotheciaceae</taxon>
        <taxon>Aureobasidium</taxon>
    </lineage>
</organism>
<evidence type="ECO:0000256" key="1">
    <source>
        <dbReference type="ARBA" id="ARBA00022723"/>
    </source>
</evidence>
<protein>
    <recommendedName>
        <fullName evidence="5">IBR domain-containing protein</fullName>
    </recommendedName>
</protein>
<keyword evidence="3" id="KW-0833">Ubl conjugation pathway</keyword>
<keyword evidence="2" id="KW-0863">Zinc-finger</keyword>
<comment type="caution">
    <text evidence="6">The sequence shown here is derived from an EMBL/GenBank/DDBJ whole genome shotgun (WGS) entry which is preliminary data.</text>
</comment>
<dbReference type="GO" id="GO:0004842">
    <property type="term" value="F:ubiquitin-protein transferase activity"/>
    <property type="evidence" value="ECO:0007669"/>
    <property type="project" value="InterPro"/>
</dbReference>
<dbReference type="InterPro" id="IPR031127">
    <property type="entry name" value="E3_UB_ligase_RBR"/>
</dbReference>
<sequence length="365" mass="40887">MAFLYEPKNSNLAKLVIRLQRDDIEAVEPDNEDVDFALNLQLQELSIAETLIADHRFAVDCQLEPDRDRELALALTVTRHEAIAALLTCTGCEALFTRHQSFKAPCDHHFYCFECLASFFEYTIGDESLYPPKCCDREIVFDNVKTLLDDKLVARYAEKKIEYDTEPTKRTYCSGANCNTFVPDTGIQDEVATCPDCGKRTCTICKEAAHRGDCPKDEDTQSLLELADNEGWQRCYNTKCHRVVALTVGCNHITSAMSAVLAGGPVTALNGMKHGFLMEEIDLVMLAIVYLDHLMITDFQAWSDGDALDTSCKRKDGHRTKRAAAGIPTWSPTVVLICRSTAYVWQSGRDAQFSADCGRTCCIWF</sequence>
<dbReference type="Gene3D" id="3.30.40.10">
    <property type="entry name" value="Zinc/RING finger domain, C3HC4 (zinc finger)"/>
    <property type="match status" value="1"/>
</dbReference>
<accession>A0A9P8IWX5</accession>
<evidence type="ECO:0000313" key="6">
    <source>
        <dbReference type="EMBL" id="KAG9665710.1"/>
    </source>
</evidence>
<evidence type="ECO:0000313" key="7">
    <source>
        <dbReference type="Proteomes" id="UP000779574"/>
    </source>
</evidence>
<dbReference type="PANTHER" id="PTHR11685">
    <property type="entry name" value="RBR FAMILY RING FINGER AND IBR DOMAIN-CONTAINING"/>
    <property type="match status" value="1"/>
</dbReference>
<dbReference type="CDD" id="cd20335">
    <property type="entry name" value="BRcat_RBR"/>
    <property type="match status" value="1"/>
</dbReference>
<dbReference type="Pfam" id="PF01485">
    <property type="entry name" value="IBR"/>
    <property type="match status" value="1"/>
</dbReference>
<proteinExistence type="predicted"/>
<name>A0A9P8IWX5_AURME</name>
<gene>
    <name evidence="6" type="ORF">KCU76_g18271</name>
</gene>
<dbReference type="GO" id="GO:0008270">
    <property type="term" value="F:zinc ion binding"/>
    <property type="evidence" value="ECO:0007669"/>
    <property type="project" value="UniProtKB-KW"/>
</dbReference>
<dbReference type="InterPro" id="IPR002867">
    <property type="entry name" value="IBR_dom"/>
</dbReference>
<dbReference type="EMBL" id="JAHFXF010001580">
    <property type="protein sequence ID" value="KAG9665710.1"/>
    <property type="molecule type" value="Genomic_DNA"/>
</dbReference>
<dbReference type="GO" id="GO:0016567">
    <property type="term" value="P:protein ubiquitination"/>
    <property type="evidence" value="ECO:0007669"/>
    <property type="project" value="InterPro"/>
</dbReference>
<keyword evidence="4" id="KW-0862">Zinc</keyword>
<evidence type="ECO:0000256" key="3">
    <source>
        <dbReference type="ARBA" id="ARBA00022786"/>
    </source>
</evidence>
<feature type="non-terminal residue" evidence="6">
    <location>
        <position position="365"/>
    </location>
</feature>
<dbReference type="Proteomes" id="UP000779574">
    <property type="component" value="Unassembled WGS sequence"/>
</dbReference>
<evidence type="ECO:0000256" key="4">
    <source>
        <dbReference type="ARBA" id="ARBA00022833"/>
    </source>
</evidence>
<evidence type="ECO:0000256" key="2">
    <source>
        <dbReference type="ARBA" id="ARBA00022771"/>
    </source>
</evidence>
<evidence type="ECO:0000259" key="5">
    <source>
        <dbReference type="SMART" id="SM00647"/>
    </source>
</evidence>
<reference evidence="6" key="2">
    <citation type="submission" date="2021-08" db="EMBL/GenBank/DDBJ databases">
        <authorList>
            <person name="Gostincar C."/>
            <person name="Sun X."/>
            <person name="Song Z."/>
            <person name="Gunde-Cimerman N."/>
        </authorList>
    </citation>
    <scope>NUCLEOTIDE SEQUENCE</scope>
    <source>
        <strain evidence="6">EXF-9911</strain>
    </source>
</reference>
<feature type="domain" description="IBR" evidence="5">
    <location>
        <begin position="154"/>
        <end position="214"/>
    </location>
</feature>
<keyword evidence="1" id="KW-0479">Metal-binding</keyword>
<dbReference type="InterPro" id="IPR013083">
    <property type="entry name" value="Znf_RING/FYVE/PHD"/>
</dbReference>